<dbReference type="EMBL" id="CM056741">
    <property type="protein sequence ID" value="KAJ8686992.1"/>
    <property type="molecule type" value="Genomic_DNA"/>
</dbReference>
<evidence type="ECO:0000313" key="2">
    <source>
        <dbReference type="Proteomes" id="UP001239111"/>
    </source>
</evidence>
<comment type="caution">
    <text evidence="1">The sequence shown here is derived from an EMBL/GenBank/DDBJ whole genome shotgun (WGS) entry which is preliminary data.</text>
</comment>
<proteinExistence type="predicted"/>
<accession>A0ACC2PU76</accession>
<protein>
    <submittedName>
        <fullName evidence="1">Uncharacterized protein</fullName>
    </submittedName>
</protein>
<dbReference type="Proteomes" id="UP001239111">
    <property type="component" value="Chromosome 1"/>
</dbReference>
<evidence type="ECO:0000313" key="1">
    <source>
        <dbReference type="EMBL" id="KAJ8686992.1"/>
    </source>
</evidence>
<gene>
    <name evidence="1" type="ORF">QAD02_022786</name>
</gene>
<organism evidence="1 2">
    <name type="scientific">Eretmocerus hayati</name>
    <dbReference type="NCBI Taxonomy" id="131215"/>
    <lineage>
        <taxon>Eukaryota</taxon>
        <taxon>Metazoa</taxon>
        <taxon>Ecdysozoa</taxon>
        <taxon>Arthropoda</taxon>
        <taxon>Hexapoda</taxon>
        <taxon>Insecta</taxon>
        <taxon>Pterygota</taxon>
        <taxon>Neoptera</taxon>
        <taxon>Endopterygota</taxon>
        <taxon>Hymenoptera</taxon>
        <taxon>Apocrita</taxon>
        <taxon>Proctotrupomorpha</taxon>
        <taxon>Chalcidoidea</taxon>
        <taxon>Aphelinidae</taxon>
        <taxon>Aphelininae</taxon>
        <taxon>Eretmocerus</taxon>
    </lineage>
</organism>
<name>A0ACC2PU76_9HYME</name>
<keyword evidence="2" id="KW-1185">Reference proteome</keyword>
<reference evidence="1" key="1">
    <citation type="submission" date="2023-04" db="EMBL/GenBank/DDBJ databases">
        <title>A chromosome-level genome assembly of the parasitoid wasp Eretmocerus hayati.</title>
        <authorList>
            <person name="Zhong Y."/>
            <person name="Liu S."/>
            <person name="Liu Y."/>
        </authorList>
    </citation>
    <scope>NUCLEOTIDE SEQUENCE</scope>
    <source>
        <strain evidence="1">ZJU_SS_LIU_2023</strain>
    </source>
</reference>
<sequence>MSQNDTAGCSGFPTSDCEGHQMFHPGATCQTFLSPDLRCLGLPLKARAVSWVVVFRDALIARVTRTGQAMGTIAKSPRSEGLPAVVIKAVATVGVKFRQPRIIVEAVSLVTAGVRLPVVNMGPATVTLVDIRVHAVGTI</sequence>